<keyword evidence="11" id="KW-0496">Mitochondrion</keyword>
<dbReference type="InterPro" id="IPR042099">
    <property type="entry name" value="ANL_N_sf"/>
</dbReference>
<keyword evidence="20" id="KW-1185">Reference proteome</keyword>
<sequence length="970" mass="105387">MSDNISSLSLLHGSSEPALKSYSIGQLLNQQAAHFPTKEAVIFPTEGARYTYQELNLRVQTVSRALIAHGVKAGDRIGVFCGNCVGYVEVFLAATRIGAITVLLNNAYSTTECLNVLRITGCSLLFTATHIGQRDLTSCLRVLKASLDGDKLPALKQIILLKTDGDISKQFQSFESFLGQSSTIPDSTLCEIEQKVQPDQTCTFQFTSGTTGAPKIAMLTHRNVISNAHSIGHRLLLSEKDVVCCPYPLFHISGLVIGLLSSLTFGAAIVYPSPTFNSSAVLHEVVREKCTGLHGVPTIFIALLERHRQLKTSPIHVRTGLIGGAPIPAALLKQMHKAFGFEDLTVAYGMTETSPISFMSRSAEQPNDVVVVHTDILPHTFAKIIDSTGNIVPRGIRGELCIAGSGVQKGYYQNPEKTREALKTDPSGFVWMHTGDEAVMDTHGHCVITGRIKDIIIRGAENIYPAEIEEELNKHHAISQSCVVGVKHETLGEEVAAFLQGTPGQPRPSGAEIIEWLQMSLGAQKAPAWVFWLGDADVPIVFPITDSGKIKRNEMADSSSIHNGPFPSNNCPLNSRETRSETLSSKPPLESILNTYDFEKVASQELSRKTWAFYSSAATDMITRDANKAMYDRILLRPRVLRNVNKVNTQTTILGCETGLPLFVSPAAMAKMVHPDGELAIARGCAKYGVGQCISTNASYTVSDITACAPGHPFFFQLYINRDRAASEQLLRRVESSGIKAVFLTVDAPVAGKREADERVGADTSEIIYTAPMTGAQGLGDAKGSALGRTMGKYIDASFTWEDLKWLRRSTSLPIVLKGIQTAEDALMAMEHGVDGIVVSNHGGRSVDTSTSSIAVLMEIRQCCPQVFEHLEVFVDGGIRRGTDIFKAVCLGAKAVGMGRQFLYSLTYGQEGVERLIEIMKDELETTMKLLGITDLSQAHPGLLNTLDVDHLIPKRLGESYSGPVVKARL</sequence>
<comment type="similarity">
    <text evidence="13">In the C-terminal section; belongs to the FMN-dependent alpha-hydroxy acid dehydrogenase family.</text>
</comment>
<dbReference type="STRING" id="656916.A0A2G7G0D7"/>
<comment type="similarity">
    <text evidence="14">In the N-terminal section; belongs to the cytochrome b5 family.</text>
</comment>
<dbReference type="EMBL" id="NEXV01000263">
    <property type="protein sequence ID" value="PIG86316.1"/>
    <property type="molecule type" value="Genomic_DNA"/>
</dbReference>
<evidence type="ECO:0000256" key="13">
    <source>
        <dbReference type="ARBA" id="ARBA00061137"/>
    </source>
</evidence>
<evidence type="ECO:0000256" key="11">
    <source>
        <dbReference type="ARBA" id="ARBA00023128"/>
    </source>
</evidence>
<keyword evidence="5" id="KW-0349">Heme</keyword>
<evidence type="ECO:0000256" key="3">
    <source>
        <dbReference type="ARBA" id="ARBA00004569"/>
    </source>
</evidence>
<dbReference type="InterPro" id="IPR045851">
    <property type="entry name" value="AMP-bd_C_sf"/>
</dbReference>
<dbReference type="Pfam" id="PF13193">
    <property type="entry name" value="AMP-binding_C"/>
    <property type="match status" value="1"/>
</dbReference>
<proteinExistence type="inferred from homology"/>
<comment type="catalytic activity">
    <reaction evidence="12">
        <text>(S)-lactate + 2 Fe(III)-[cytochrome c] = 2 Fe(II)-[cytochrome c] + pyruvate + 2 H(+)</text>
        <dbReference type="Rhea" id="RHEA:19909"/>
        <dbReference type="Rhea" id="RHEA-COMP:10350"/>
        <dbReference type="Rhea" id="RHEA-COMP:14399"/>
        <dbReference type="ChEBI" id="CHEBI:15361"/>
        <dbReference type="ChEBI" id="CHEBI:15378"/>
        <dbReference type="ChEBI" id="CHEBI:16651"/>
        <dbReference type="ChEBI" id="CHEBI:29033"/>
        <dbReference type="ChEBI" id="CHEBI:29034"/>
        <dbReference type="EC" id="1.1.2.3"/>
    </reaction>
    <physiologicalReaction direction="left-to-right" evidence="12">
        <dbReference type="Rhea" id="RHEA:19910"/>
    </physiologicalReaction>
</comment>
<comment type="subcellular location">
    <subcellularLocation>
        <location evidence="3">Mitochondrion intermembrane space</location>
    </subcellularLocation>
</comment>
<comment type="cofactor">
    <cofactor evidence="1">
        <name>FMN</name>
        <dbReference type="ChEBI" id="CHEBI:58210"/>
    </cofactor>
</comment>
<dbReference type="AlphaFoldDB" id="A0A2G7G0D7"/>
<evidence type="ECO:0000256" key="9">
    <source>
        <dbReference type="ARBA" id="ARBA00023002"/>
    </source>
</evidence>
<dbReference type="Proteomes" id="UP000231358">
    <property type="component" value="Unassembled WGS sequence"/>
</dbReference>
<dbReference type="InterPro" id="IPR037458">
    <property type="entry name" value="L-MDH/L-LDH_FMN-bd"/>
</dbReference>
<evidence type="ECO:0000256" key="17">
    <source>
        <dbReference type="SAM" id="MobiDB-lite"/>
    </source>
</evidence>
<gene>
    <name evidence="19" type="ORF">AARAC_004587</name>
</gene>
<evidence type="ECO:0000256" key="1">
    <source>
        <dbReference type="ARBA" id="ARBA00001917"/>
    </source>
</evidence>
<keyword evidence="19" id="KW-0436">Ligase</keyword>
<dbReference type="GO" id="GO:0046872">
    <property type="term" value="F:metal ion binding"/>
    <property type="evidence" value="ECO:0007669"/>
    <property type="project" value="UniProtKB-KW"/>
</dbReference>
<evidence type="ECO:0000256" key="4">
    <source>
        <dbReference type="ARBA" id="ARBA00011881"/>
    </source>
</evidence>
<comment type="subunit">
    <text evidence="4">Homotetramer.</text>
</comment>
<evidence type="ECO:0000256" key="2">
    <source>
        <dbReference type="ARBA" id="ARBA00001970"/>
    </source>
</evidence>
<dbReference type="GO" id="GO:0004460">
    <property type="term" value="F:L-lactate dehydrogenase (cytochrome) activity"/>
    <property type="evidence" value="ECO:0007669"/>
    <property type="project" value="UniProtKB-EC"/>
</dbReference>
<evidence type="ECO:0000256" key="5">
    <source>
        <dbReference type="ARBA" id="ARBA00022617"/>
    </source>
</evidence>
<accession>A0A2G7G0D7</accession>
<evidence type="ECO:0000256" key="15">
    <source>
        <dbReference type="ARBA" id="ARBA00066458"/>
    </source>
</evidence>
<dbReference type="PROSITE" id="PS51349">
    <property type="entry name" value="FMN_HYDROXY_ACID_DH_2"/>
    <property type="match status" value="1"/>
</dbReference>
<comment type="caution">
    <text evidence="19">The sequence shown here is derived from an EMBL/GenBank/DDBJ whole genome shotgun (WGS) entry which is preliminary data.</text>
</comment>
<dbReference type="CDD" id="cd02922">
    <property type="entry name" value="FCB2_FMN"/>
    <property type="match status" value="1"/>
</dbReference>
<feature type="region of interest" description="Disordered" evidence="17">
    <location>
        <begin position="557"/>
        <end position="585"/>
    </location>
</feature>
<dbReference type="Gene3D" id="3.40.50.12780">
    <property type="entry name" value="N-terminal domain of ligase-like"/>
    <property type="match status" value="1"/>
</dbReference>
<keyword evidence="6" id="KW-0285">Flavoprotein</keyword>
<dbReference type="Gene3D" id="3.20.20.70">
    <property type="entry name" value="Aldolase class I"/>
    <property type="match status" value="1"/>
</dbReference>
<protein>
    <recommendedName>
        <fullName evidence="16">L-lactate dehydrogenase (cytochrome)</fullName>
        <ecNumber evidence="15">1.1.2.3</ecNumber>
    </recommendedName>
</protein>
<reference evidence="19 20" key="1">
    <citation type="submission" date="2017-05" db="EMBL/GenBank/DDBJ databases">
        <title>Genome sequence for an aflatoxigenic pathogen of Argentinian peanut, Aspergillus arachidicola.</title>
        <authorList>
            <person name="Moore G."/>
            <person name="Beltz S.B."/>
            <person name="Mack B.M."/>
        </authorList>
    </citation>
    <scope>NUCLEOTIDE SEQUENCE [LARGE SCALE GENOMIC DNA]</scope>
    <source>
        <strain evidence="19 20">CBS 117610</strain>
    </source>
</reference>
<comment type="cofactor">
    <cofactor evidence="2">
        <name>heme b</name>
        <dbReference type="ChEBI" id="CHEBI:60344"/>
    </cofactor>
</comment>
<dbReference type="InterPro" id="IPR013785">
    <property type="entry name" value="Aldolase_TIM"/>
</dbReference>
<feature type="domain" description="FMN hydroxy acid dehydrogenase" evidence="18">
    <location>
        <begin position="587"/>
        <end position="949"/>
    </location>
</feature>
<dbReference type="Pfam" id="PF01070">
    <property type="entry name" value="FMN_dh"/>
    <property type="match status" value="1"/>
</dbReference>
<keyword evidence="8" id="KW-0479">Metal-binding</keyword>
<dbReference type="InterPro" id="IPR025110">
    <property type="entry name" value="AMP-bd_C"/>
</dbReference>
<evidence type="ECO:0000256" key="10">
    <source>
        <dbReference type="ARBA" id="ARBA00023004"/>
    </source>
</evidence>
<dbReference type="PROSITE" id="PS00455">
    <property type="entry name" value="AMP_BINDING"/>
    <property type="match status" value="1"/>
</dbReference>
<evidence type="ECO:0000313" key="20">
    <source>
        <dbReference type="Proteomes" id="UP000231358"/>
    </source>
</evidence>
<evidence type="ECO:0000256" key="6">
    <source>
        <dbReference type="ARBA" id="ARBA00022630"/>
    </source>
</evidence>
<organism evidence="19 20">
    <name type="scientific">Aspergillus arachidicola</name>
    <dbReference type="NCBI Taxonomy" id="656916"/>
    <lineage>
        <taxon>Eukaryota</taxon>
        <taxon>Fungi</taxon>
        <taxon>Dikarya</taxon>
        <taxon>Ascomycota</taxon>
        <taxon>Pezizomycotina</taxon>
        <taxon>Eurotiomycetes</taxon>
        <taxon>Eurotiomycetidae</taxon>
        <taxon>Eurotiales</taxon>
        <taxon>Aspergillaceae</taxon>
        <taxon>Aspergillus</taxon>
        <taxon>Aspergillus subgen. Circumdati</taxon>
    </lineage>
</organism>
<evidence type="ECO:0000256" key="7">
    <source>
        <dbReference type="ARBA" id="ARBA00022643"/>
    </source>
</evidence>
<keyword evidence="10" id="KW-0408">Iron</keyword>
<evidence type="ECO:0000313" key="19">
    <source>
        <dbReference type="EMBL" id="PIG86316.1"/>
    </source>
</evidence>
<keyword evidence="7" id="KW-0288">FMN</keyword>
<evidence type="ECO:0000256" key="12">
    <source>
        <dbReference type="ARBA" id="ARBA00052399"/>
    </source>
</evidence>
<dbReference type="Gene3D" id="3.30.300.30">
    <property type="match status" value="1"/>
</dbReference>
<evidence type="ECO:0000256" key="14">
    <source>
        <dbReference type="ARBA" id="ARBA00061589"/>
    </source>
</evidence>
<dbReference type="InterPro" id="IPR037396">
    <property type="entry name" value="FMN_HAD"/>
</dbReference>
<dbReference type="InterPro" id="IPR000873">
    <property type="entry name" value="AMP-dep_synth/lig_dom"/>
</dbReference>
<dbReference type="SUPFAM" id="SSF56801">
    <property type="entry name" value="Acetyl-CoA synthetase-like"/>
    <property type="match status" value="1"/>
</dbReference>
<evidence type="ECO:0000256" key="8">
    <source>
        <dbReference type="ARBA" id="ARBA00022723"/>
    </source>
</evidence>
<name>A0A2G7G0D7_9EURO</name>
<dbReference type="PANTHER" id="PTHR43201">
    <property type="entry name" value="ACYL-COA SYNTHETASE"/>
    <property type="match status" value="1"/>
</dbReference>
<evidence type="ECO:0000259" key="18">
    <source>
        <dbReference type="PROSITE" id="PS51349"/>
    </source>
</evidence>
<dbReference type="Pfam" id="PF00501">
    <property type="entry name" value="AMP-binding"/>
    <property type="match status" value="1"/>
</dbReference>
<dbReference type="SUPFAM" id="SSF51395">
    <property type="entry name" value="FMN-linked oxidoreductases"/>
    <property type="match status" value="1"/>
</dbReference>
<dbReference type="FunFam" id="3.20.20.70:FF:000062">
    <property type="entry name" value="Cytochrome b2, mitochondrial, putative"/>
    <property type="match status" value="1"/>
</dbReference>
<dbReference type="GO" id="GO:0006631">
    <property type="term" value="P:fatty acid metabolic process"/>
    <property type="evidence" value="ECO:0007669"/>
    <property type="project" value="TreeGrafter"/>
</dbReference>
<keyword evidence="9" id="KW-0560">Oxidoreductase</keyword>
<dbReference type="GO" id="GO:0005758">
    <property type="term" value="C:mitochondrial intermembrane space"/>
    <property type="evidence" value="ECO:0007669"/>
    <property type="project" value="UniProtKB-SubCell"/>
</dbReference>
<dbReference type="GO" id="GO:0031956">
    <property type="term" value="F:medium-chain fatty acid-CoA ligase activity"/>
    <property type="evidence" value="ECO:0007669"/>
    <property type="project" value="TreeGrafter"/>
</dbReference>
<dbReference type="PANTHER" id="PTHR43201:SF6">
    <property type="entry name" value="ACYL COA SYNTHETASE (EUROFUNG)"/>
    <property type="match status" value="1"/>
</dbReference>
<dbReference type="EC" id="1.1.2.3" evidence="15"/>
<dbReference type="InterPro" id="IPR020845">
    <property type="entry name" value="AMP-binding_CS"/>
</dbReference>
<dbReference type="InterPro" id="IPR000262">
    <property type="entry name" value="FMN-dep_DH"/>
</dbReference>
<evidence type="ECO:0000256" key="16">
    <source>
        <dbReference type="ARBA" id="ARBA00068515"/>
    </source>
</evidence>